<dbReference type="Gene3D" id="3.70.10.10">
    <property type="match status" value="1"/>
</dbReference>
<evidence type="ECO:0000256" key="9">
    <source>
        <dbReference type="ARBA" id="ARBA00023125"/>
    </source>
</evidence>
<dbReference type="InterPro" id="IPR022634">
    <property type="entry name" value="DNA_polIII_beta_N"/>
</dbReference>
<keyword evidence="9" id="KW-0238">DNA-binding</keyword>
<accession>A0A2I1JWA0</accession>
<name>A0A2I1JWA0_9LACT</name>
<dbReference type="InterPro" id="IPR001001">
    <property type="entry name" value="DNA_polIII_beta"/>
</dbReference>
<comment type="subcellular location">
    <subcellularLocation>
        <location evidence="1 10">Cytoplasm</location>
    </subcellularLocation>
</comment>
<dbReference type="InterPro" id="IPR046938">
    <property type="entry name" value="DNA_clamp_sf"/>
</dbReference>
<dbReference type="GO" id="GO:0005737">
    <property type="term" value="C:cytoplasm"/>
    <property type="evidence" value="ECO:0007669"/>
    <property type="project" value="UniProtKB-SubCell"/>
</dbReference>
<organism evidence="14 15">
    <name type="scientific">Falseniella ignava</name>
    <dbReference type="NCBI Taxonomy" id="137730"/>
    <lineage>
        <taxon>Bacteria</taxon>
        <taxon>Bacillati</taxon>
        <taxon>Bacillota</taxon>
        <taxon>Bacilli</taxon>
        <taxon>Lactobacillales</taxon>
        <taxon>Aerococcaceae</taxon>
        <taxon>Falseniella</taxon>
    </lineage>
</organism>
<proteinExistence type="inferred from homology"/>
<evidence type="ECO:0000256" key="7">
    <source>
        <dbReference type="ARBA" id="ARBA00022705"/>
    </source>
</evidence>
<dbReference type="AlphaFoldDB" id="A0A2I1JWA0"/>
<dbReference type="RefSeq" id="WP_101954686.1">
    <property type="nucleotide sequence ID" value="NZ_PKHE01000023.1"/>
</dbReference>
<gene>
    <name evidence="14" type="ORF">CYJ57_07030</name>
</gene>
<evidence type="ECO:0000256" key="4">
    <source>
        <dbReference type="ARBA" id="ARBA00022490"/>
    </source>
</evidence>
<keyword evidence="5 10" id="KW-0808">Transferase</keyword>
<dbReference type="Proteomes" id="UP000234384">
    <property type="component" value="Unassembled WGS sequence"/>
</dbReference>
<dbReference type="PANTHER" id="PTHR30478:SF0">
    <property type="entry name" value="BETA SLIDING CLAMP"/>
    <property type="match status" value="1"/>
</dbReference>
<dbReference type="OrthoDB" id="8421503at2"/>
<reference evidence="14 15" key="1">
    <citation type="submission" date="2017-12" db="EMBL/GenBank/DDBJ databases">
        <title>Phylogenetic diversity of female urinary microbiome.</title>
        <authorList>
            <person name="Thomas-White K."/>
            <person name="Wolfe A.J."/>
        </authorList>
    </citation>
    <scope>NUCLEOTIDE SEQUENCE [LARGE SCALE GENOMIC DNA]</scope>
    <source>
        <strain evidence="14 15">UMB0898</strain>
    </source>
</reference>
<dbReference type="InterPro" id="IPR022635">
    <property type="entry name" value="DNA_polIII_beta_C"/>
</dbReference>
<evidence type="ECO:0000256" key="2">
    <source>
        <dbReference type="ARBA" id="ARBA00010752"/>
    </source>
</evidence>
<comment type="similarity">
    <text evidence="2 10">Belongs to the beta sliding clamp family.</text>
</comment>
<dbReference type="SMART" id="SM00480">
    <property type="entry name" value="POL3Bc"/>
    <property type="match status" value="1"/>
</dbReference>
<dbReference type="GO" id="GO:0009360">
    <property type="term" value="C:DNA polymerase III complex"/>
    <property type="evidence" value="ECO:0007669"/>
    <property type="project" value="InterPro"/>
</dbReference>
<dbReference type="Pfam" id="PF00712">
    <property type="entry name" value="DNA_pol3_beta"/>
    <property type="match status" value="1"/>
</dbReference>
<dbReference type="GO" id="GO:0006271">
    <property type="term" value="P:DNA strand elongation involved in DNA replication"/>
    <property type="evidence" value="ECO:0007669"/>
    <property type="project" value="TreeGrafter"/>
</dbReference>
<evidence type="ECO:0000259" key="12">
    <source>
        <dbReference type="Pfam" id="PF02767"/>
    </source>
</evidence>
<evidence type="ECO:0000313" key="15">
    <source>
        <dbReference type="Proteomes" id="UP000234384"/>
    </source>
</evidence>
<feature type="domain" description="DNA polymerase III beta sliding clamp C-terminal" evidence="13">
    <location>
        <begin position="253"/>
        <end position="368"/>
    </location>
</feature>
<dbReference type="EMBL" id="PKHE01000023">
    <property type="protein sequence ID" value="PKY87592.1"/>
    <property type="molecule type" value="Genomic_DNA"/>
</dbReference>
<dbReference type="PANTHER" id="PTHR30478">
    <property type="entry name" value="DNA POLYMERASE III SUBUNIT BETA"/>
    <property type="match status" value="1"/>
</dbReference>
<keyword evidence="4 10" id="KW-0963">Cytoplasm</keyword>
<dbReference type="SUPFAM" id="SSF55979">
    <property type="entry name" value="DNA clamp"/>
    <property type="match status" value="3"/>
</dbReference>
<evidence type="ECO:0000256" key="8">
    <source>
        <dbReference type="ARBA" id="ARBA00022932"/>
    </source>
</evidence>
<comment type="caution">
    <text evidence="14">The sequence shown here is derived from an EMBL/GenBank/DDBJ whole genome shotgun (WGS) entry which is preliminary data.</text>
</comment>
<comment type="subunit">
    <text evidence="10">Forms a ring-shaped head-to-tail homodimer around DNA.</text>
</comment>
<dbReference type="Pfam" id="PF02768">
    <property type="entry name" value="DNA_pol3_beta_3"/>
    <property type="match status" value="1"/>
</dbReference>
<dbReference type="NCBIfam" id="TIGR00663">
    <property type="entry name" value="dnan"/>
    <property type="match status" value="1"/>
</dbReference>
<evidence type="ECO:0000256" key="10">
    <source>
        <dbReference type="PIRNR" id="PIRNR000804"/>
    </source>
</evidence>
<evidence type="ECO:0000259" key="13">
    <source>
        <dbReference type="Pfam" id="PF02768"/>
    </source>
</evidence>
<evidence type="ECO:0000256" key="1">
    <source>
        <dbReference type="ARBA" id="ARBA00004496"/>
    </source>
</evidence>
<dbReference type="GO" id="GO:0008408">
    <property type="term" value="F:3'-5' exonuclease activity"/>
    <property type="evidence" value="ECO:0007669"/>
    <property type="project" value="InterPro"/>
</dbReference>
<evidence type="ECO:0000313" key="14">
    <source>
        <dbReference type="EMBL" id="PKY87592.1"/>
    </source>
</evidence>
<keyword evidence="7 10" id="KW-0235">DNA replication</keyword>
<comment type="function">
    <text evidence="10">Confers DNA tethering and processivity to DNA polymerases and other proteins. Acts as a clamp, forming a ring around DNA (a reaction catalyzed by the clamp-loading complex) which diffuses in an ATP-independent manner freely and bidirectionally along dsDNA. Initially characterized for its ability to contact the catalytic subunit of DNA polymerase III (Pol III), a complex, multichain enzyme responsible for most of the replicative synthesis in bacteria; Pol III exhibits 3'-5' exonuclease proofreading activity. The beta chain is required for initiation of replication as well as for processivity of DNA replication.</text>
</comment>
<evidence type="ECO:0000256" key="5">
    <source>
        <dbReference type="ARBA" id="ARBA00022679"/>
    </source>
</evidence>
<keyword evidence="6 10" id="KW-0548">Nucleotidyltransferase</keyword>
<dbReference type="CDD" id="cd00140">
    <property type="entry name" value="beta_clamp"/>
    <property type="match status" value="1"/>
</dbReference>
<protein>
    <recommendedName>
        <fullName evidence="3 10">Beta sliding clamp</fullName>
    </recommendedName>
</protein>
<dbReference type="GO" id="GO:0003677">
    <property type="term" value="F:DNA binding"/>
    <property type="evidence" value="ECO:0007669"/>
    <property type="project" value="UniProtKB-UniRule"/>
</dbReference>
<evidence type="ECO:0000256" key="3">
    <source>
        <dbReference type="ARBA" id="ARBA00021035"/>
    </source>
</evidence>
<sequence length="380" mass="42238">MKFTIKRTAFMNQLNNVSRAISSKSTIPILLGIKMTATEEGITLVGSDTELSIEGFLPIKDESLGLSIESTGSVVVTSRYFLEVIRKLPADTVTVEVNDQAIVNIQSGQSHFTLNGIDGNQYPLLPEIISEESIQLPTELFKELIAQTIISTSNQETRPILTGVNITLKGKQLTGVATDSHRLSQRTIEIMNDQELEIESMTIPKKTLNELSRIVEDEDHIKLIISDEQLIFGLKNLTIYSRILEGNYPDTARLIPTEHATRIVVNADTFYHAIDRASIMSNQGKNNVVRLEIEDQRVELSVYGSQLGSSNEAIETQTVTGESLQISFNPDYMKDALKTFNGTDIQMDFQSNVRPILLTAVEDETSSANLIQLLTPIRTH</sequence>
<dbReference type="Pfam" id="PF02767">
    <property type="entry name" value="DNA_pol3_beta_2"/>
    <property type="match status" value="1"/>
</dbReference>
<dbReference type="InterPro" id="IPR022637">
    <property type="entry name" value="DNA_polIII_beta_cen"/>
</dbReference>
<evidence type="ECO:0000259" key="11">
    <source>
        <dbReference type="Pfam" id="PF00712"/>
    </source>
</evidence>
<dbReference type="Gene3D" id="3.10.150.10">
    <property type="entry name" value="DNA Polymerase III, subunit A, domain 2"/>
    <property type="match status" value="1"/>
</dbReference>
<feature type="domain" description="DNA polymerase III beta sliding clamp N-terminal" evidence="11">
    <location>
        <begin position="1"/>
        <end position="126"/>
    </location>
</feature>
<evidence type="ECO:0000256" key="6">
    <source>
        <dbReference type="ARBA" id="ARBA00022695"/>
    </source>
</evidence>
<dbReference type="GO" id="GO:0003887">
    <property type="term" value="F:DNA-directed DNA polymerase activity"/>
    <property type="evidence" value="ECO:0007669"/>
    <property type="project" value="UniProtKB-UniRule"/>
</dbReference>
<keyword evidence="8 10" id="KW-0239">DNA-directed DNA polymerase</keyword>
<dbReference type="PIRSF" id="PIRSF000804">
    <property type="entry name" value="DNA_pol_III_b"/>
    <property type="match status" value="1"/>
</dbReference>
<feature type="domain" description="DNA polymerase III beta sliding clamp central" evidence="12">
    <location>
        <begin position="135"/>
        <end position="250"/>
    </location>
</feature>